<dbReference type="STRING" id="503106.A0A218ZFQ2"/>
<dbReference type="OrthoDB" id="288590at2759"/>
<reference evidence="2 3" key="1">
    <citation type="submission" date="2017-04" db="EMBL/GenBank/DDBJ databases">
        <title>Draft genome sequence of Marssonina coronaria NL1: causal agent of apple blotch.</title>
        <authorList>
            <person name="Cheng Q."/>
        </authorList>
    </citation>
    <scope>NUCLEOTIDE SEQUENCE [LARGE SCALE GENOMIC DNA]</scope>
    <source>
        <strain evidence="2 3">NL1</strain>
    </source>
</reference>
<gene>
    <name evidence="2" type="ORF">B2J93_9509</name>
</gene>
<keyword evidence="3" id="KW-1185">Reference proteome</keyword>
<dbReference type="Gene3D" id="2.60.120.330">
    <property type="entry name" value="B-lactam Antibiotic, Isopenicillin N Synthase, Chain"/>
    <property type="match status" value="1"/>
</dbReference>
<accession>A0A218ZFQ2</accession>
<sequence>MSAPPILDFARFYSSDPEQKAALVDEVINCCLHNGFFQITGHLVPLQLQSRVLQCSKRFFKQPLDEKRKVSKELNTWNRGYEFLGSQILEAGTEPELKEGITLARIFQRHIHTSYKRN</sequence>
<dbReference type="InterPro" id="IPR027443">
    <property type="entry name" value="IPNS-like_sf"/>
</dbReference>
<comment type="caution">
    <text evidence="2">The sequence shown here is derived from an EMBL/GenBank/DDBJ whole genome shotgun (WGS) entry which is preliminary data.</text>
</comment>
<dbReference type="AlphaFoldDB" id="A0A218ZFQ2"/>
<dbReference type="SUPFAM" id="SSF51197">
    <property type="entry name" value="Clavaminate synthase-like"/>
    <property type="match status" value="1"/>
</dbReference>
<evidence type="ECO:0000259" key="1">
    <source>
        <dbReference type="Pfam" id="PF14226"/>
    </source>
</evidence>
<evidence type="ECO:0000313" key="3">
    <source>
        <dbReference type="Proteomes" id="UP000242519"/>
    </source>
</evidence>
<dbReference type="Pfam" id="PF14226">
    <property type="entry name" value="DIOX_N"/>
    <property type="match status" value="1"/>
</dbReference>
<proteinExistence type="predicted"/>
<dbReference type="Proteomes" id="UP000242519">
    <property type="component" value="Unassembled WGS sequence"/>
</dbReference>
<dbReference type="EMBL" id="MZNU01000026">
    <property type="protein sequence ID" value="OWP06911.1"/>
    <property type="molecule type" value="Genomic_DNA"/>
</dbReference>
<evidence type="ECO:0000313" key="2">
    <source>
        <dbReference type="EMBL" id="OWP06911.1"/>
    </source>
</evidence>
<organism evidence="2 3">
    <name type="scientific">Diplocarpon coronariae</name>
    <dbReference type="NCBI Taxonomy" id="2795749"/>
    <lineage>
        <taxon>Eukaryota</taxon>
        <taxon>Fungi</taxon>
        <taxon>Dikarya</taxon>
        <taxon>Ascomycota</taxon>
        <taxon>Pezizomycotina</taxon>
        <taxon>Leotiomycetes</taxon>
        <taxon>Helotiales</taxon>
        <taxon>Drepanopezizaceae</taxon>
        <taxon>Diplocarpon</taxon>
    </lineage>
</organism>
<feature type="domain" description="Non-haem dioxygenase N-terminal" evidence="1">
    <location>
        <begin position="5"/>
        <end position="106"/>
    </location>
</feature>
<name>A0A218ZFQ2_9HELO</name>
<dbReference type="InterPro" id="IPR026992">
    <property type="entry name" value="DIOX_N"/>
</dbReference>
<protein>
    <submittedName>
        <fullName evidence="2">1-aminocyclopropane-1-carboxylate oxidase</fullName>
    </submittedName>
</protein>
<dbReference type="InParanoid" id="A0A218ZFQ2"/>